<evidence type="ECO:0000256" key="8">
    <source>
        <dbReference type="ARBA" id="ARBA00023154"/>
    </source>
</evidence>
<comment type="pathway">
    <text evidence="2 12">Amino-acid biosynthesis; L-lysine biosynthesis via DAP pathway; (S)-tetrahydrodipicolinate from L-aspartate: step 3/4.</text>
</comment>
<dbReference type="InterPro" id="IPR020625">
    <property type="entry name" value="Schiff_base-form_aldolases_AS"/>
</dbReference>
<evidence type="ECO:0000256" key="10">
    <source>
        <dbReference type="ARBA" id="ARBA00023270"/>
    </source>
</evidence>
<evidence type="ECO:0000313" key="16">
    <source>
        <dbReference type="EMBL" id="SDE68201.1"/>
    </source>
</evidence>
<keyword evidence="6 12" id="KW-0028">Amino-acid biosynthesis</keyword>
<comment type="subunit">
    <text evidence="12">Homotetramer; dimer of dimers.</text>
</comment>
<evidence type="ECO:0000256" key="12">
    <source>
        <dbReference type="HAMAP-Rule" id="MF_00418"/>
    </source>
</evidence>
<dbReference type="PANTHER" id="PTHR12128">
    <property type="entry name" value="DIHYDRODIPICOLINATE SYNTHASE"/>
    <property type="match status" value="1"/>
</dbReference>
<dbReference type="GO" id="GO:0008840">
    <property type="term" value="F:4-hydroxy-tetrahydrodipicolinate synthase activity"/>
    <property type="evidence" value="ECO:0007669"/>
    <property type="project" value="UniProtKB-UniRule"/>
</dbReference>
<comment type="catalytic activity">
    <reaction evidence="11 12">
        <text>L-aspartate 4-semialdehyde + pyruvate = (2S,4S)-4-hydroxy-2,3,4,5-tetrahydrodipicolinate + H2O + H(+)</text>
        <dbReference type="Rhea" id="RHEA:34171"/>
        <dbReference type="ChEBI" id="CHEBI:15361"/>
        <dbReference type="ChEBI" id="CHEBI:15377"/>
        <dbReference type="ChEBI" id="CHEBI:15378"/>
        <dbReference type="ChEBI" id="CHEBI:67139"/>
        <dbReference type="ChEBI" id="CHEBI:537519"/>
        <dbReference type="EC" id="4.3.3.7"/>
    </reaction>
</comment>
<organism evidence="16 17">
    <name type="scientific">Pricia antarctica</name>
    <dbReference type="NCBI Taxonomy" id="641691"/>
    <lineage>
        <taxon>Bacteria</taxon>
        <taxon>Pseudomonadati</taxon>
        <taxon>Bacteroidota</taxon>
        <taxon>Flavobacteriia</taxon>
        <taxon>Flavobacteriales</taxon>
        <taxon>Flavobacteriaceae</taxon>
        <taxon>Pricia</taxon>
    </lineage>
</organism>
<keyword evidence="5 12" id="KW-0963">Cytoplasm</keyword>
<evidence type="ECO:0000256" key="7">
    <source>
        <dbReference type="ARBA" id="ARBA00022915"/>
    </source>
</evidence>
<dbReference type="SMART" id="SM01130">
    <property type="entry name" value="DHDPS"/>
    <property type="match status" value="1"/>
</dbReference>
<dbReference type="PIRSF" id="PIRSF001365">
    <property type="entry name" value="DHDPS"/>
    <property type="match status" value="1"/>
</dbReference>
<dbReference type="Gene3D" id="3.20.20.70">
    <property type="entry name" value="Aldolase class I"/>
    <property type="match status" value="1"/>
</dbReference>
<feature type="binding site" evidence="12 15">
    <location>
        <position position="47"/>
    </location>
    <ligand>
        <name>pyruvate</name>
        <dbReference type="ChEBI" id="CHEBI:15361"/>
    </ligand>
</feature>
<keyword evidence="17" id="KW-1185">Reference proteome</keyword>
<evidence type="ECO:0000256" key="4">
    <source>
        <dbReference type="ARBA" id="ARBA00012086"/>
    </source>
</evidence>
<evidence type="ECO:0000256" key="14">
    <source>
        <dbReference type="PIRSR" id="PIRSR001365-1"/>
    </source>
</evidence>
<evidence type="ECO:0000256" key="1">
    <source>
        <dbReference type="ARBA" id="ARBA00003294"/>
    </source>
</evidence>
<evidence type="ECO:0000256" key="13">
    <source>
        <dbReference type="PIRNR" id="PIRNR001365"/>
    </source>
</evidence>
<feature type="site" description="Part of a proton relay during catalysis" evidence="12">
    <location>
        <position position="46"/>
    </location>
</feature>
<feature type="site" description="Part of a proton relay during catalysis" evidence="12">
    <location>
        <position position="109"/>
    </location>
</feature>
<evidence type="ECO:0000256" key="11">
    <source>
        <dbReference type="ARBA" id="ARBA00047836"/>
    </source>
</evidence>
<dbReference type="EC" id="4.3.3.7" evidence="4 12"/>
<evidence type="ECO:0000256" key="2">
    <source>
        <dbReference type="ARBA" id="ARBA00005120"/>
    </source>
</evidence>
<keyword evidence="7 12" id="KW-0220">Diaminopimelate biosynthesis</keyword>
<dbReference type="STRING" id="641691.SAMN05421636_106356"/>
<dbReference type="UniPathway" id="UPA00034">
    <property type="reaction ID" value="UER00017"/>
</dbReference>
<reference evidence="16 17" key="1">
    <citation type="submission" date="2016-10" db="EMBL/GenBank/DDBJ databases">
        <authorList>
            <person name="de Groot N.N."/>
        </authorList>
    </citation>
    <scope>NUCLEOTIDE SEQUENCE [LARGE SCALE GENOMIC DNA]</scope>
    <source>
        <strain evidence="16 17">DSM 23421</strain>
    </source>
</reference>
<keyword evidence="9 12" id="KW-0456">Lyase</keyword>
<evidence type="ECO:0000256" key="3">
    <source>
        <dbReference type="ARBA" id="ARBA00007592"/>
    </source>
</evidence>
<dbReference type="SUPFAM" id="SSF51569">
    <property type="entry name" value="Aldolase"/>
    <property type="match status" value="1"/>
</dbReference>
<dbReference type="RefSeq" id="WP_091869774.1">
    <property type="nucleotide sequence ID" value="NZ_FNAO01000006.1"/>
</dbReference>
<dbReference type="PANTHER" id="PTHR12128:SF66">
    <property type="entry name" value="4-HYDROXY-2-OXOGLUTARATE ALDOLASE, MITOCHONDRIAL"/>
    <property type="match status" value="1"/>
</dbReference>
<accession>A0A1G7EX25</accession>
<dbReference type="GO" id="GO:0009089">
    <property type="term" value="P:lysine biosynthetic process via diaminopimelate"/>
    <property type="evidence" value="ECO:0007669"/>
    <property type="project" value="UniProtKB-UniRule"/>
</dbReference>
<dbReference type="AlphaFoldDB" id="A0A1G7EX25"/>
<evidence type="ECO:0000256" key="9">
    <source>
        <dbReference type="ARBA" id="ARBA00023239"/>
    </source>
</evidence>
<feature type="active site" description="Schiff-base intermediate with substrate" evidence="12 14">
    <location>
        <position position="164"/>
    </location>
</feature>
<feature type="binding site" evidence="12 15">
    <location>
        <position position="206"/>
    </location>
    <ligand>
        <name>pyruvate</name>
        <dbReference type="ChEBI" id="CHEBI:15361"/>
    </ligand>
</feature>
<comment type="function">
    <text evidence="1 12">Catalyzes the condensation of (S)-aspartate-beta-semialdehyde [(S)-ASA] and pyruvate to 4-hydroxy-tetrahydrodipicolinate (HTPA).</text>
</comment>
<dbReference type="Pfam" id="PF00701">
    <property type="entry name" value="DHDPS"/>
    <property type="match status" value="1"/>
</dbReference>
<dbReference type="PRINTS" id="PR00146">
    <property type="entry name" value="DHPICSNTHASE"/>
</dbReference>
<evidence type="ECO:0000313" key="17">
    <source>
        <dbReference type="Proteomes" id="UP000199109"/>
    </source>
</evidence>
<dbReference type="OrthoDB" id="9782828at2"/>
<comment type="similarity">
    <text evidence="3 12 13">Belongs to the DapA family.</text>
</comment>
<dbReference type="InterPro" id="IPR005263">
    <property type="entry name" value="DapA"/>
</dbReference>
<dbReference type="CDD" id="cd00950">
    <property type="entry name" value="DHDPS"/>
    <property type="match status" value="1"/>
</dbReference>
<evidence type="ECO:0000256" key="15">
    <source>
        <dbReference type="PIRSR" id="PIRSR001365-2"/>
    </source>
</evidence>
<proteinExistence type="inferred from homology"/>
<evidence type="ECO:0000256" key="5">
    <source>
        <dbReference type="ARBA" id="ARBA00022490"/>
    </source>
</evidence>
<protein>
    <recommendedName>
        <fullName evidence="4 12">4-hydroxy-tetrahydrodipicolinate synthase</fullName>
        <shortName evidence="12">HTPA synthase</shortName>
        <ecNumber evidence="4 12">4.3.3.7</ecNumber>
    </recommendedName>
</protein>
<gene>
    <name evidence="12" type="primary">dapA</name>
    <name evidence="16" type="ORF">SAMN05421636_106356</name>
</gene>
<evidence type="ECO:0000256" key="6">
    <source>
        <dbReference type="ARBA" id="ARBA00022605"/>
    </source>
</evidence>
<dbReference type="HAMAP" id="MF_00418">
    <property type="entry name" value="DapA"/>
    <property type="match status" value="1"/>
</dbReference>
<dbReference type="GO" id="GO:0019877">
    <property type="term" value="P:diaminopimelate biosynthetic process"/>
    <property type="evidence" value="ECO:0007669"/>
    <property type="project" value="UniProtKB-UniRule"/>
</dbReference>
<keyword evidence="10 12" id="KW-0704">Schiff base</keyword>
<dbReference type="InterPro" id="IPR013785">
    <property type="entry name" value="Aldolase_TIM"/>
</dbReference>
<dbReference type="PROSITE" id="PS00666">
    <property type="entry name" value="DHDPS_2"/>
    <property type="match status" value="1"/>
</dbReference>
<feature type="active site" description="Proton donor/acceptor" evidence="12 14">
    <location>
        <position position="135"/>
    </location>
</feature>
<comment type="caution">
    <text evidence="12">Was originally thought to be a dihydrodipicolinate synthase (DHDPS), catalyzing the condensation of (S)-aspartate-beta-semialdehyde [(S)-ASA] and pyruvate to dihydrodipicolinate (DHDP). However, it was shown in E.coli that the product of the enzymatic reaction is not dihydrodipicolinate but in fact (4S)-4-hydroxy-2,3,4,5-tetrahydro-(2S)-dipicolinic acid (HTPA), and that the consecutive dehydration reaction leading to DHDP is not spontaneous but catalyzed by DapB.</text>
</comment>
<comment type="subcellular location">
    <subcellularLocation>
        <location evidence="12">Cytoplasm</location>
    </subcellularLocation>
</comment>
<dbReference type="EMBL" id="FNAO01000006">
    <property type="protein sequence ID" value="SDE68201.1"/>
    <property type="molecule type" value="Genomic_DNA"/>
</dbReference>
<keyword evidence="8 12" id="KW-0457">Lysine biosynthesis</keyword>
<dbReference type="InterPro" id="IPR002220">
    <property type="entry name" value="DapA-like"/>
</dbReference>
<sequence length="296" mass="32001">MEQLQGTGVALVTPFNTDLSIDTEALRRIVNYCIDGGVDYLVVLGTTGESVTLNKAEKMLVMDTIVSANMGRLPLVLGIGGNSTYRIVDEIKSFESEHFSAILSVSPYYNKPTQEGIYQHFKAISEVTHTPIIMYNVPGRTGSNMLPETSLRLSHDFENIIGIKEASGDMVQVQKILKNKNKDFMVISGDDITALPTVLAGGSGVISVLGQGLPTAFSQMIRAGLNREVDAAYQLHYALQDGMELIFKEGNPAGIKAIFETLGLSSAEVRLPLVEASSALKKDIAAFVQPFLKVTA</sequence>
<dbReference type="GO" id="GO:0005829">
    <property type="term" value="C:cytosol"/>
    <property type="evidence" value="ECO:0007669"/>
    <property type="project" value="TreeGrafter"/>
</dbReference>
<dbReference type="Proteomes" id="UP000199109">
    <property type="component" value="Unassembled WGS sequence"/>
</dbReference>
<name>A0A1G7EX25_9FLAO</name>
<dbReference type="NCBIfam" id="TIGR00674">
    <property type="entry name" value="dapA"/>
    <property type="match status" value="1"/>
</dbReference>